<sequence>MKTSWRHNLHLYISIPIVAVAALVYGFKLDILFKLSIQTTDESNIYKAIMGLYLCFAAFWFIGLKQTSYWKAATISNMLFMLGLGLGRLISFVTDGMPSVVLLLGTVGELTLAIYAYSQLKKAN</sequence>
<dbReference type="EMBL" id="BAABCR010000015">
    <property type="protein sequence ID" value="GAA4036840.1"/>
    <property type="molecule type" value="Genomic_DNA"/>
</dbReference>
<gene>
    <name evidence="2" type="ORF">GCM10022386_23100</name>
</gene>
<evidence type="ECO:0000313" key="2">
    <source>
        <dbReference type="EMBL" id="GAA4036840.1"/>
    </source>
</evidence>
<feature type="transmembrane region" description="Helical" evidence="1">
    <location>
        <begin position="45"/>
        <end position="63"/>
    </location>
</feature>
<keyword evidence="3" id="KW-1185">Reference proteome</keyword>
<keyword evidence="1" id="KW-0472">Membrane</keyword>
<dbReference type="Proteomes" id="UP001500968">
    <property type="component" value="Unassembled WGS sequence"/>
</dbReference>
<protein>
    <recommendedName>
        <fullName evidence="4">DUF4345 domain-containing protein</fullName>
    </recommendedName>
</protein>
<reference evidence="3" key="1">
    <citation type="journal article" date="2019" name="Int. J. Syst. Evol. Microbiol.">
        <title>The Global Catalogue of Microorganisms (GCM) 10K type strain sequencing project: providing services to taxonomists for standard genome sequencing and annotation.</title>
        <authorList>
            <consortium name="The Broad Institute Genomics Platform"/>
            <consortium name="The Broad Institute Genome Sequencing Center for Infectious Disease"/>
            <person name="Wu L."/>
            <person name="Ma J."/>
        </authorList>
    </citation>
    <scope>NUCLEOTIDE SEQUENCE [LARGE SCALE GENOMIC DNA]</scope>
    <source>
        <strain evidence="3">JCM 17064</strain>
    </source>
</reference>
<keyword evidence="1" id="KW-1133">Transmembrane helix</keyword>
<evidence type="ECO:0000313" key="3">
    <source>
        <dbReference type="Proteomes" id="UP001500968"/>
    </source>
</evidence>
<organism evidence="2 3">
    <name type="scientific">Flavobacterium cheonhonense</name>
    <dbReference type="NCBI Taxonomy" id="706185"/>
    <lineage>
        <taxon>Bacteria</taxon>
        <taxon>Pseudomonadati</taxon>
        <taxon>Bacteroidota</taxon>
        <taxon>Flavobacteriia</taxon>
        <taxon>Flavobacteriales</taxon>
        <taxon>Flavobacteriaceae</taxon>
        <taxon>Flavobacterium</taxon>
    </lineage>
</organism>
<evidence type="ECO:0008006" key="4">
    <source>
        <dbReference type="Google" id="ProtNLM"/>
    </source>
</evidence>
<feature type="transmembrane region" description="Helical" evidence="1">
    <location>
        <begin position="100"/>
        <end position="118"/>
    </location>
</feature>
<name>A0ABP7U6I8_9FLAO</name>
<proteinExistence type="predicted"/>
<comment type="caution">
    <text evidence="2">The sequence shown here is derived from an EMBL/GenBank/DDBJ whole genome shotgun (WGS) entry which is preliminary data.</text>
</comment>
<feature type="transmembrane region" description="Helical" evidence="1">
    <location>
        <begin position="75"/>
        <end position="94"/>
    </location>
</feature>
<evidence type="ECO:0000256" key="1">
    <source>
        <dbReference type="SAM" id="Phobius"/>
    </source>
</evidence>
<keyword evidence="1" id="KW-0812">Transmembrane</keyword>
<dbReference type="InterPro" id="IPR025597">
    <property type="entry name" value="DUF4345"/>
</dbReference>
<dbReference type="RefSeq" id="WP_324690190.1">
    <property type="nucleotide sequence ID" value="NZ_BAABCR010000015.1"/>
</dbReference>
<feature type="transmembrane region" description="Helical" evidence="1">
    <location>
        <begin position="12"/>
        <end position="33"/>
    </location>
</feature>
<accession>A0ABP7U6I8</accession>
<dbReference type="Pfam" id="PF14248">
    <property type="entry name" value="DUF4345"/>
    <property type="match status" value="1"/>
</dbReference>